<evidence type="ECO:0000256" key="1">
    <source>
        <dbReference type="ARBA" id="ARBA00005801"/>
    </source>
</evidence>
<protein>
    <submittedName>
        <fullName evidence="5">Prepilin peptidase</fullName>
        <ecNumber evidence="5">3.4.23.-</ecNumber>
    </submittedName>
</protein>
<dbReference type="EC" id="3.4.23.-" evidence="5"/>
<evidence type="ECO:0000256" key="3">
    <source>
        <dbReference type="SAM" id="Phobius"/>
    </source>
</evidence>
<dbReference type="PANTHER" id="PTHR30487">
    <property type="entry name" value="TYPE 4 PREPILIN-LIKE PROTEINS LEADER PEPTIDE-PROCESSING ENZYME"/>
    <property type="match status" value="1"/>
</dbReference>
<dbReference type="RefSeq" id="WP_378536680.1">
    <property type="nucleotide sequence ID" value="NZ_JBHSBH010000014.1"/>
</dbReference>
<feature type="transmembrane region" description="Helical" evidence="3">
    <location>
        <begin position="174"/>
        <end position="199"/>
    </location>
</feature>
<feature type="transmembrane region" description="Helical" evidence="3">
    <location>
        <begin position="219"/>
        <end position="246"/>
    </location>
</feature>
<organism evidence="5 6">
    <name type="scientific">Nocardiopsis sediminis</name>
    <dbReference type="NCBI Taxonomy" id="1778267"/>
    <lineage>
        <taxon>Bacteria</taxon>
        <taxon>Bacillati</taxon>
        <taxon>Actinomycetota</taxon>
        <taxon>Actinomycetes</taxon>
        <taxon>Streptosporangiales</taxon>
        <taxon>Nocardiopsidaceae</taxon>
        <taxon>Nocardiopsis</taxon>
    </lineage>
</organism>
<dbReference type="GO" id="GO:0016787">
    <property type="term" value="F:hydrolase activity"/>
    <property type="evidence" value="ECO:0007669"/>
    <property type="project" value="UniProtKB-KW"/>
</dbReference>
<dbReference type="PRINTS" id="PR00864">
    <property type="entry name" value="PREPILNPTASE"/>
</dbReference>
<keyword evidence="3" id="KW-1133">Transmembrane helix</keyword>
<keyword evidence="5" id="KW-0378">Hydrolase</keyword>
<dbReference type="Proteomes" id="UP001595847">
    <property type="component" value="Unassembled WGS sequence"/>
</dbReference>
<proteinExistence type="inferred from homology"/>
<keyword evidence="3" id="KW-0812">Transmembrane</keyword>
<evidence type="ECO:0000256" key="2">
    <source>
        <dbReference type="RuleBase" id="RU003793"/>
    </source>
</evidence>
<name>A0ABV8FRB8_9ACTN</name>
<comment type="caution">
    <text evidence="5">The sequence shown here is derived from an EMBL/GenBank/DDBJ whole genome shotgun (WGS) entry which is preliminary data.</text>
</comment>
<gene>
    <name evidence="5" type="ORF">ACFOVU_22245</name>
</gene>
<feature type="transmembrane region" description="Helical" evidence="3">
    <location>
        <begin position="145"/>
        <end position="162"/>
    </location>
</feature>
<evidence type="ECO:0000313" key="5">
    <source>
        <dbReference type="EMBL" id="MFC3998662.1"/>
    </source>
</evidence>
<feature type="transmembrane region" description="Helical" evidence="3">
    <location>
        <begin position="258"/>
        <end position="279"/>
    </location>
</feature>
<dbReference type="PANTHER" id="PTHR30487:SF0">
    <property type="entry name" value="PREPILIN LEADER PEPTIDASE_N-METHYLTRANSFERASE-RELATED"/>
    <property type="match status" value="1"/>
</dbReference>
<accession>A0ABV8FRB8</accession>
<feature type="domain" description="Prepilin type IV endopeptidase peptidase" evidence="4">
    <location>
        <begin position="121"/>
        <end position="242"/>
    </location>
</feature>
<reference evidence="6" key="1">
    <citation type="journal article" date="2019" name="Int. J. Syst. Evol. Microbiol.">
        <title>The Global Catalogue of Microorganisms (GCM) 10K type strain sequencing project: providing services to taxonomists for standard genome sequencing and annotation.</title>
        <authorList>
            <consortium name="The Broad Institute Genomics Platform"/>
            <consortium name="The Broad Institute Genome Sequencing Center for Infectious Disease"/>
            <person name="Wu L."/>
            <person name="Ma J."/>
        </authorList>
    </citation>
    <scope>NUCLEOTIDE SEQUENCE [LARGE SCALE GENOMIC DNA]</scope>
    <source>
        <strain evidence="6">TBRC 1826</strain>
    </source>
</reference>
<dbReference type="InterPro" id="IPR014032">
    <property type="entry name" value="Peptidase_A24A_bac"/>
</dbReference>
<keyword evidence="6" id="KW-1185">Reference proteome</keyword>
<dbReference type="Gene3D" id="1.20.120.1220">
    <property type="match status" value="1"/>
</dbReference>
<dbReference type="InterPro" id="IPR000045">
    <property type="entry name" value="Prepilin_IV_endopep_pep"/>
</dbReference>
<feature type="transmembrane region" description="Helical" evidence="3">
    <location>
        <begin position="90"/>
        <end position="108"/>
    </location>
</feature>
<evidence type="ECO:0000313" key="6">
    <source>
        <dbReference type="Proteomes" id="UP001595847"/>
    </source>
</evidence>
<dbReference type="EMBL" id="JBHSBH010000014">
    <property type="protein sequence ID" value="MFC3998662.1"/>
    <property type="molecule type" value="Genomic_DNA"/>
</dbReference>
<keyword evidence="3" id="KW-0472">Membrane</keyword>
<dbReference type="Pfam" id="PF01478">
    <property type="entry name" value="Peptidase_A24"/>
    <property type="match status" value="1"/>
</dbReference>
<sequence length="280" mass="29059">MVDFVLAAVLALIFGGVGVPIGRAAGRLVPLFPRHDPDPGDDGPPPPPTCPHCGAEIPFVSWLPGLSRVPGFWKHGRCPACAQEVRPSAAVAWGVPIVFAVAGALVIARPVEPDIGVPALLFLLYVGVVLTVIDARVQRLPNVLVLPSYPVAVLLVLYGTFAPAPAYEPATGPAYANLVTALIGMAALAAFYWLLWFIYPAGMGWGDVKLAGLLGLYMGWGGLGGVVSGAFLTFLCSAAFGLTLMALGRAGRKTQIPLGPFMIGAAFVVVLFGDPAALLP</sequence>
<comment type="similarity">
    <text evidence="1 2">Belongs to the peptidase A24 family.</text>
</comment>
<evidence type="ECO:0000259" key="4">
    <source>
        <dbReference type="Pfam" id="PF01478"/>
    </source>
</evidence>
<feature type="transmembrane region" description="Helical" evidence="3">
    <location>
        <begin position="115"/>
        <end position="133"/>
    </location>
</feature>
<dbReference type="InterPro" id="IPR050882">
    <property type="entry name" value="Prepilin_peptidase/N-MTase"/>
</dbReference>